<evidence type="ECO:0000256" key="5">
    <source>
        <dbReference type="ARBA" id="ARBA00023295"/>
    </source>
</evidence>
<dbReference type="PANTHER" id="PTHR30480:SF13">
    <property type="entry name" value="BETA-HEXOSAMINIDASE"/>
    <property type="match status" value="1"/>
</dbReference>
<dbReference type="SUPFAM" id="SSF51445">
    <property type="entry name" value="(Trans)glycosidases"/>
    <property type="match status" value="1"/>
</dbReference>
<dbReference type="EC" id="3.2.1.52" evidence="3"/>
<keyword evidence="6" id="KW-0732">Signal</keyword>
<feature type="domain" description="Glycoside hydrolase family 3 N-terminal" evidence="7">
    <location>
        <begin position="77"/>
        <end position="349"/>
    </location>
</feature>
<dbReference type="GO" id="GO:0005975">
    <property type="term" value="P:carbohydrate metabolic process"/>
    <property type="evidence" value="ECO:0007669"/>
    <property type="project" value="InterPro"/>
</dbReference>
<evidence type="ECO:0000256" key="2">
    <source>
        <dbReference type="ARBA" id="ARBA00005336"/>
    </source>
</evidence>
<dbReference type="Proteomes" id="UP000014541">
    <property type="component" value="Unassembled WGS sequence"/>
</dbReference>
<keyword evidence="4" id="KW-0378">Hydrolase</keyword>
<evidence type="ECO:0000313" key="8">
    <source>
        <dbReference type="EMBL" id="EPF31780.1"/>
    </source>
</evidence>
<evidence type="ECO:0000256" key="3">
    <source>
        <dbReference type="ARBA" id="ARBA00012663"/>
    </source>
</evidence>
<evidence type="ECO:0000256" key="1">
    <source>
        <dbReference type="ARBA" id="ARBA00001231"/>
    </source>
</evidence>
<dbReference type="AlphaFoldDB" id="S3K2Q5"/>
<dbReference type="InterPro" id="IPR050226">
    <property type="entry name" value="NagZ_Beta-hexosaminidase"/>
</dbReference>
<accession>S3K2Q5</accession>
<dbReference type="PATRIC" id="fig|1125699.3.peg.2155"/>
<dbReference type="PANTHER" id="PTHR30480">
    <property type="entry name" value="BETA-HEXOSAMINIDASE-RELATED"/>
    <property type="match status" value="1"/>
</dbReference>
<dbReference type="InterPro" id="IPR001764">
    <property type="entry name" value="Glyco_hydro_3_N"/>
</dbReference>
<feature type="chain" id="PRO_5004511194" description="beta-N-acetylhexosaminidase" evidence="6">
    <location>
        <begin position="30"/>
        <end position="577"/>
    </location>
</feature>
<dbReference type="Gene3D" id="3.40.50.1700">
    <property type="entry name" value="Glycoside hydrolase family 3 C-terminal domain"/>
    <property type="match status" value="1"/>
</dbReference>
<sequence length="577" mass="63367">MFFIYMHFPVFLRTSLCCLFSAVCLALSAVPDNEPITFWSDYPNEELADAICSRMTDEELFAQILMFGWAGQEPSPLLIEWVSRRELGSVKVFGWNTDDIILVAKSITLLQQKAQSGRFKIPLYVATDQEGGQIRHVKGKTSETPGNLAIGASSYPADAWYSGFYIAKELKALGINMNFAPTVDLYTNLNSSVIGSRAFDYDPDFAGVMGASFAAGTMAAGVIPTAKHFPGHGDTGADSHGKLPVIDIDLKTLEERELVPFKYLVRENIPAVMSGHLSFPQILPGNRPASLSSFFLTDLLRNKMGFKGLIITDDMMMNGATSYTGAASTAVALAVEAGNDIIISSTTAQWEEPLWRANIDKMKRDAGFKKAVFRAARRVILSKLNYFKSGNAVPLFPDINAVAKNVPDPGADTFFTALAARAITLYKGGIFPYAPEKAAAERILAAGQFQDFFLETSRRYGQTRYFFFGYTLDAEQIREKAEELAFAAKNSDTVIFCVANDVSRRVVRNAAALLKGSGKKLIVISVLEPVHVLDFDWADTILLAYSYSPFSFRAALSALAGDYMPQGRLPLDVRKSQ</sequence>
<evidence type="ECO:0000256" key="4">
    <source>
        <dbReference type="ARBA" id="ARBA00022801"/>
    </source>
</evidence>
<dbReference type="InterPro" id="IPR017853">
    <property type="entry name" value="GH"/>
</dbReference>
<dbReference type="SUPFAM" id="SSF52279">
    <property type="entry name" value="Beta-D-glucan exohydrolase, C-terminal domain"/>
    <property type="match status" value="1"/>
</dbReference>
<dbReference type="Gene3D" id="3.20.20.300">
    <property type="entry name" value="Glycoside hydrolase, family 3, N-terminal domain"/>
    <property type="match status" value="1"/>
</dbReference>
<comment type="caution">
    <text evidence="8">The sequence shown here is derived from an EMBL/GenBank/DDBJ whole genome shotgun (WGS) entry which is preliminary data.</text>
</comment>
<dbReference type="InterPro" id="IPR036881">
    <property type="entry name" value="Glyco_hydro_3_C_sf"/>
</dbReference>
<keyword evidence="5" id="KW-0326">Glycosidase</keyword>
<proteinExistence type="inferred from homology"/>
<evidence type="ECO:0000256" key="6">
    <source>
        <dbReference type="SAM" id="SignalP"/>
    </source>
</evidence>
<protein>
    <recommendedName>
        <fullName evidence="3">beta-N-acetylhexosaminidase</fullName>
        <ecNumber evidence="3">3.2.1.52</ecNumber>
    </recommendedName>
</protein>
<dbReference type="STRING" id="1125699.HMPREF9194_02133"/>
<comment type="similarity">
    <text evidence="2">Belongs to the glycosyl hydrolase 3 family.</text>
</comment>
<dbReference type="eggNOG" id="COG1472">
    <property type="taxonomic scope" value="Bacteria"/>
</dbReference>
<dbReference type="HOGENOM" id="CLU_008392_5_3_12"/>
<evidence type="ECO:0000313" key="9">
    <source>
        <dbReference type="Proteomes" id="UP000014541"/>
    </source>
</evidence>
<reference evidence="8 9" key="1">
    <citation type="submission" date="2013-04" db="EMBL/GenBank/DDBJ databases">
        <title>The Genome Sequence of Treponema maltophilum ATCC 51939.</title>
        <authorList>
            <consortium name="The Broad Institute Genomics Platform"/>
            <person name="Earl A."/>
            <person name="Ward D."/>
            <person name="Feldgarden M."/>
            <person name="Gevers D."/>
            <person name="Leonetti C."/>
            <person name="Blanton J.M."/>
            <person name="Dewhirst F.E."/>
            <person name="Izard J."/>
            <person name="Walker B."/>
            <person name="Young S."/>
            <person name="Zeng Q."/>
            <person name="Gargeya S."/>
            <person name="Fitzgerald M."/>
            <person name="Haas B."/>
            <person name="Abouelleil A."/>
            <person name="Allen A.W."/>
            <person name="Alvarado L."/>
            <person name="Arachchi H.M."/>
            <person name="Berlin A.M."/>
            <person name="Chapman S.B."/>
            <person name="Gainer-Dewar J."/>
            <person name="Goldberg J."/>
            <person name="Griggs A."/>
            <person name="Gujja S."/>
            <person name="Hansen M."/>
            <person name="Howarth C."/>
            <person name="Imamovic A."/>
            <person name="Ireland A."/>
            <person name="Larimer J."/>
            <person name="McCowan C."/>
            <person name="Murphy C."/>
            <person name="Pearson M."/>
            <person name="Poon T.W."/>
            <person name="Priest M."/>
            <person name="Roberts A."/>
            <person name="Saif S."/>
            <person name="Shea T."/>
            <person name="Sisk P."/>
            <person name="Sykes S."/>
            <person name="Wortman J."/>
            <person name="Nusbaum C."/>
            <person name="Birren B."/>
        </authorList>
    </citation>
    <scope>NUCLEOTIDE SEQUENCE [LARGE SCALE GENOMIC DNA]</scope>
    <source>
        <strain evidence="8 9">ATCC 51939</strain>
    </source>
</reference>
<feature type="signal peptide" evidence="6">
    <location>
        <begin position="1"/>
        <end position="29"/>
    </location>
</feature>
<dbReference type="InterPro" id="IPR036962">
    <property type="entry name" value="Glyco_hydro_3_N_sf"/>
</dbReference>
<gene>
    <name evidence="8" type="ORF">HMPREF9194_02133</name>
</gene>
<dbReference type="GO" id="GO:0004563">
    <property type="term" value="F:beta-N-acetylhexosaminidase activity"/>
    <property type="evidence" value="ECO:0007669"/>
    <property type="project" value="UniProtKB-EC"/>
</dbReference>
<organism evidence="8 9">
    <name type="scientific">Treponema maltophilum ATCC 51939</name>
    <dbReference type="NCBI Taxonomy" id="1125699"/>
    <lineage>
        <taxon>Bacteria</taxon>
        <taxon>Pseudomonadati</taxon>
        <taxon>Spirochaetota</taxon>
        <taxon>Spirochaetia</taxon>
        <taxon>Spirochaetales</taxon>
        <taxon>Treponemataceae</taxon>
        <taxon>Treponema</taxon>
    </lineage>
</organism>
<dbReference type="EMBL" id="ATFF01000006">
    <property type="protein sequence ID" value="EPF31780.1"/>
    <property type="molecule type" value="Genomic_DNA"/>
</dbReference>
<dbReference type="Pfam" id="PF00933">
    <property type="entry name" value="Glyco_hydro_3"/>
    <property type="match status" value="1"/>
</dbReference>
<keyword evidence="9" id="KW-1185">Reference proteome</keyword>
<name>S3K2Q5_TREMA</name>
<evidence type="ECO:0000259" key="7">
    <source>
        <dbReference type="Pfam" id="PF00933"/>
    </source>
</evidence>
<comment type="catalytic activity">
    <reaction evidence="1">
        <text>Hydrolysis of terminal non-reducing N-acetyl-D-hexosamine residues in N-acetyl-beta-D-hexosaminides.</text>
        <dbReference type="EC" id="3.2.1.52"/>
    </reaction>
</comment>
<dbReference type="GO" id="GO:0009254">
    <property type="term" value="P:peptidoglycan turnover"/>
    <property type="evidence" value="ECO:0007669"/>
    <property type="project" value="TreeGrafter"/>
</dbReference>